<accession>A0ABN3WQS3</accession>
<dbReference type="Proteomes" id="UP001500403">
    <property type="component" value="Unassembled WGS sequence"/>
</dbReference>
<reference evidence="2 3" key="1">
    <citation type="journal article" date="2019" name="Int. J. Syst. Evol. Microbiol.">
        <title>The Global Catalogue of Microorganisms (GCM) 10K type strain sequencing project: providing services to taxonomists for standard genome sequencing and annotation.</title>
        <authorList>
            <consortium name="The Broad Institute Genomics Platform"/>
            <consortium name="The Broad Institute Genome Sequencing Center for Infectious Disease"/>
            <person name="Wu L."/>
            <person name="Ma J."/>
        </authorList>
    </citation>
    <scope>NUCLEOTIDE SEQUENCE [LARGE SCALE GENOMIC DNA]</scope>
    <source>
        <strain evidence="2 3">JCM 9088</strain>
    </source>
</reference>
<protein>
    <submittedName>
        <fullName evidence="2">Uncharacterized protein</fullName>
    </submittedName>
</protein>
<comment type="caution">
    <text evidence="2">The sequence shown here is derived from an EMBL/GenBank/DDBJ whole genome shotgun (WGS) entry which is preliminary data.</text>
</comment>
<evidence type="ECO:0000313" key="3">
    <source>
        <dbReference type="Proteomes" id="UP001500403"/>
    </source>
</evidence>
<dbReference type="EMBL" id="BAAAUD010000005">
    <property type="protein sequence ID" value="GAA2922351.1"/>
    <property type="molecule type" value="Genomic_DNA"/>
</dbReference>
<organism evidence="2 3">
    <name type="scientific">Streptomyces enissocaesilis</name>
    <dbReference type="NCBI Taxonomy" id="332589"/>
    <lineage>
        <taxon>Bacteria</taxon>
        <taxon>Bacillati</taxon>
        <taxon>Actinomycetota</taxon>
        <taxon>Actinomycetes</taxon>
        <taxon>Kitasatosporales</taxon>
        <taxon>Streptomycetaceae</taxon>
        <taxon>Streptomyces</taxon>
        <taxon>Streptomyces rochei group</taxon>
    </lineage>
</organism>
<evidence type="ECO:0000313" key="2">
    <source>
        <dbReference type="EMBL" id="GAA2922351.1"/>
    </source>
</evidence>
<evidence type="ECO:0000256" key="1">
    <source>
        <dbReference type="SAM" id="MobiDB-lite"/>
    </source>
</evidence>
<keyword evidence="3" id="KW-1185">Reference proteome</keyword>
<name>A0ABN3WQS3_9ACTN</name>
<feature type="region of interest" description="Disordered" evidence="1">
    <location>
        <begin position="21"/>
        <end position="64"/>
    </location>
</feature>
<proteinExistence type="predicted"/>
<gene>
    <name evidence="2" type="ORF">GCM10010446_03090</name>
</gene>
<sequence length="89" mass="9776">MSRTDQIQTSIRTVPALVVPSSEAMGPRVRPPDCSRRAKRTTMRTISRPEGTPPDWGNISDLSPNVVSHNGNRAFQLCPAHLRKQLGTA</sequence>